<dbReference type="NCBIfam" id="TIGR01653">
    <property type="entry name" value="lactococcin_972"/>
    <property type="match status" value="1"/>
</dbReference>
<sequence>MRKSRTKMLVGLGLTVGLITGTATAASAAQFEVMGSGSEAGGVAVAASGGSAGGETSGIGTNNDGGGGSFWQWGVGKDDTWSNYFREKRCHGATAVGKKSKRVTNVPGGRYAMAMTPKARSGNKAYYHNC</sequence>
<name>A0A9Q2W426_9MICO</name>
<dbReference type="InterPro" id="IPR006540">
    <property type="entry name" value="Lactococcin_972"/>
</dbReference>
<feature type="chain" id="PRO_5040249274" evidence="1">
    <location>
        <begin position="26"/>
        <end position="130"/>
    </location>
</feature>
<dbReference type="Pfam" id="PF09683">
    <property type="entry name" value="Lactococcin_972"/>
    <property type="match status" value="1"/>
</dbReference>
<evidence type="ECO:0000313" key="3">
    <source>
        <dbReference type="Proteomes" id="UP000709437"/>
    </source>
</evidence>
<dbReference type="RefSeq" id="WP_161598079.1">
    <property type="nucleotide sequence ID" value="NZ_JAHEWX010000003.1"/>
</dbReference>
<protein>
    <submittedName>
        <fullName evidence="2">Lactococcin 972 family bacteriocin</fullName>
    </submittedName>
</protein>
<reference evidence="2" key="1">
    <citation type="submission" date="2021-05" db="EMBL/GenBank/DDBJ databases">
        <title>Whole genome sequence of Curtobacterium flaccumfaciens pv. flaccumfaciens strain CFBP 3417.</title>
        <authorList>
            <person name="Osdaghi E."/>
            <person name="Taghouti G."/>
            <person name="Portier P."/>
            <person name="Fazliarab A."/>
            <person name="Taghavi S.M."/>
            <person name="Briand M."/>
            <person name="Le-Saux M."/>
            <person name="Jacques M.-A."/>
        </authorList>
    </citation>
    <scope>NUCLEOTIDE SEQUENCE</scope>
    <source>
        <strain evidence="2">CFBP 3417</strain>
    </source>
</reference>
<comment type="caution">
    <text evidence="2">The sequence shown here is derived from an EMBL/GenBank/DDBJ whole genome shotgun (WGS) entry which is preliminary data.</text>
</comment>
<organism evidence="2 3">
    <name type="scientific">Curtobacterium flaccumfaciens pv. flaccumfaciens</name>
    <dbReference type="NCBI Taxonomy" id="138532"/>
    <lineage>
        <taxon>Bacteria</taxon>
        <taxon>Bacillati</taxon>
        <taxon>Actinomycetota</taxon>
        <taxon>Actinomycetes</taxon>
        <taxon>Micrococcales</taxon>
        <taxon>Microbacteriaceae</taxon>
        <taxon>Curtobacterium</taxon>
    </lineage>
</organism>
<evidence type="ECO:0000313" key="2">
    <source>
        <dbReference type="EMBL" id="MBT1540929.1"/>
    </source>
</evidence>
<dbReference type="Proteomes" id="UP000709437">
    <property type="component" value="Unassembled WGS sequence"/>
</dbReference>
<keyword evidence="1" id="KW-0732">Signal</keyword>
<dbReference type="AlphaFoldDB" id="A0A9Q2W426"/>
<evidence type="ECO:0000256" key="1">
    <source>
        <dbReference type="SAM" id="SignalP"/>
    </source>
</evidence>
<gene>
    <name evidence="2" type="ORF">KK103_04085</name>
</gene>
<feature type="signal peptide" evidence="1">
    <location>
        <begin position="1"/>
        <end position="25"/>
    </location>
</feature>
<proteinExistence type="predicted"/>
<dbReference type="EMBL" id="JAHEWX010000003">
    <property type="protein sequence ID" value="MBT1540929.1"/>
    <property type="molecule type" value="Genomic_DNA"/>
</dbReference>
<dbReference type="Gene3D" id="2.60.40.2850">
    <property type="match status" value="1"/>
</dbReference>
<accession>A0A9Q2W426</accession>